<gene>
    <name evidence="12" type="ORF">MP_TR12047_c0_g1_i1_g.35473</name>
</gene>
<name>A0A1J3IXV5_NOCCA</name>
<evidence type="ECO:0000256" key="10">
    <source>
        <dbReference type="SAM" id="MobiDB-lite"/>
    </source>
</evidence>
<dbReference type="SUPFAM" id="SSF52540">
    <property type="entry name" value="P-loop containing nucleoside triphosphate hydrolases"/>
    <property type="match status" value="1"/>
</dbReference>
<keyword evidence="4" id="KW-0235">DNA replication</keyword>
<feature type="domain" description="AAA+ ATPase" evidence="11">
    <location>
        <begin position="398"/>
        <end position="550"/>
    </location>
</feature>
<protein>
    <submittedName>
        <fullName evidence="12">Replication factor C large subunit</fullName>
    </submittedName>
</protein>
<dbReference type="GO" id="GO:0000077">
    <property type="term" value="P:DNA damage checkpoint signaling"/>
    <property type="evidence" value="ECO:0007669"/>
    <property type="project" value="TreeGrafter"/>
</dbReference>
<dbReference type="InterPro" id="IPR003959">
    <property type="entry name" value="ATPase_AAA_core"/>
</dbReference>
<organism evidence="12">
    <name type="scientific">Noccaea caerulescens</name>
    <name type="common">Alpine penny-cress</name>
    <name type="synonym">Thlaspi caerulescens</name>
    <dbReference type="NCBI Taxonomy" id="107243"/>
    <lineage>
        <taxon>Eukaryota</taxon>
        <taxon>Viridiplantae</taxon>
        <taxon>Streptophyta</taxon>
        <taxon>Embryophyta</taxon>
        <taxon>Tracheophyta</taxon>
        <taxon>Spermatophyta</taxon>
        <taxon>Magnoliopsida</taxon>
        <taxon>eudicotyledons</taxon>
        <taxon>Gunneridae</taxon>
        <taxon>Pentapetalae</taxon>
        <taxon>rosids</taxon>
        <taxon>malvids</taxon>
        <taxon>Brassicales</taxon>
        <taxon>Brassicaceae</taxon>
        <taxon>Coluteocarpeae</taxon>
        <taxon>Noccaea</taxon>
    </lineage>
</organism>
<dbReference type="Pfam" id="PF00004">
    <property type="entry name" value="AAA"/>
    <property type="match status" value="1"/>
</dbReference>
<dbReference type="GO" id="GO:0016887">
    <property type="term" value="F:ATP hydrolysis activity"/>
    <property type="evidence" value="ECO:0007669"/>
    <property type="project" value="InterPro"/>
</dbReference>
<dbReference type="InterPro" id="IPR003593">
    <property type="entry name" value="AAA+_ATPase"/>
</dbReference>
<feature type="region of interest" description="Disordered" evidence="10">
    <location>
        <begin position="1"/>
        <end position="118"/>
    </location>
</feature>
<feature type="region of interest" description="Disordered" evidence="10">
    <location>
        <begin position="367"/>
        <end position="391"/>
    </location>
</feature>
<comment type="subcellular location">
    <subcellularLocation>
        <location evidence="1">Nucleus</location>
    </subcellularLocation>
</comment>
<dbReference type="GO" id="GO:0003682">
    <property type="term" value="F:chromatin binding"/>
    <property type="evidence" value="ECO:0007669"/>
    <property type="project" value="TreeGrafter"/>
</dbReference>
<accession>A0A1J3IXV5</accession>
<reference evidence="12" key="1">
    <citation type="submission" date="2016-07" db="EMBL/GenBank/DDBJ databases">
        <title>De novo transcriptome assembly of four accessions of the metal hyperaccumulator plant Noccaea caerulescens.</title>
        <authorList>
            <person name="Blande D."/>
            <person name="Halimaa P."/>
            <person name="Tervahauta A.I."/>
            <person name="Aarts M.G."/>
            <person name="Karenlampi S.O."/>
        </authorList>
    </citation>
    <scope>NUCLEOTIDE SEQUENCE</scope>
</reference>
<dbReference type="AlphaFoldDB" id="A0A1J3IXV5"/>
<dbReference type="GO" id="GO:0006260">
    <property type="term" value="P:DNA replication"/>
    <property type="evidence" value="ECO:0007669"/>
    <property type="project" value="UniProtKB-KW"/>
</dbReference>
<evidence type="ECO:0000256" key="7">
    <source>
        <dbReference type="ARBA" id="ARBA00022840"/>
    </source>
</evidence>
<dbReference type="FunFam" id="3.40.50.300:FF:001758">
    <property type="entry name" value="p-loop containing nucleoside triphosphate hydrolase superfamily protein"/>
    <property type="match status" value="1"/>
</dbReference>
<dbReference type="InterPro" id="IPR004582">
    <property type="entry name" value="Checkpoint_prot_Rad17_Rad24"/>
</dbReference>
<dbReference type="GO" id="GO:0003689">
    <property type="term" value="F:DNA clamp loader activity"/>
    <property type="evidence" value="ECO:0007669"/>
    <property type="project" value="TreeGrafter"/>
</dbReference>
<evidence type="ECO:0000313" key="12">
    <source>
        <dbReference type="EMBL" id="JAU84789.1"/>
    </source>
</evidence>
<evidence type="ECO:0000256" key="5">
    <source>
        <dbReference type="ARBA" id="ARBA00022741"/>
    </source>
</evidence>
<evidence type="ECO:0000256" key="8">
    <source>
        <dbReference type="ARBA" id="ARBA00023242"/>
    </source>
</evidence>
<dbReference type="GO" id="GO:0005524">
    <property type="term" value="F:ATP binding"/>
    <property type="evidence" value="ECO:0007669"/>
    <property type="project" value="UniProtKB-KW"/>
</dbReference>
<keyword evidence="9" id="KW-0131">Cell cycle</keyword>
<dbReference type="PANTHER" id="PTHR12172">
    <property type="entry name" value="CELL CYCLE CHECKPOINT PROTEIN RAD17"/>
    <property type="match status" value="1"/>
</dbReference>
<keyword evidence="7" id="KW-0067">ATP-binding</keyword>
<feature type="compositionally biased region" description="Basic and acidic residues" evidence="10">
    <location>
        <begin position="39"/>
        <end position="53"/>
    </location>
</feature>
<dbReference type="InterPro" id="IPR027417">
    <property type="entry name" value="P-loop_NTPase"/>
</dbReference>
<keyword evidence="5" id="KW-0547">Nucleotide-binding</keyword>
<evidence type="ECO:0000256" key="4">
    <source>
        <dbReference type="ARBA" id="ARBA00022705"/>
    </source>
</evidence>
<dbReference type="GO" id="GO:0006281">
    <property type="term" value="P:DNA repair"/>
    <property type="evidence" value="ECO:0007669"/>
    <property type="project" value="InterPro"/>
</dbReference>
<dbReference type="CDD" id="cd18140">
    <property type="entry name" value="HLD_clamp_RFC"/>
    <property type="match status" value="1"/>
</dbReference>
<keyword evidence="8" id="KW-0539">Nucleus</keyword>
<evidence type="ECO:0000256" key="1">
    <source>
        <dbReference type="ARBA" id="ARBA00004123"/>
    </source>
</evidence>
<dbReference type="SMART" id="SM00382">
    <property type="entry name" value="AAA"/>
    <property type="match status" value="1"/>
</dbReference>
<comment type="subunit">
    <text evidence="3">Heterotetramer of subunits RFC2, RFC3, RFC4 and RFC5 that can form a complex with RFC1.</text>
</comment>
<evidence type="ECO:0000256" key="6">
    <source>
        <dbReference type="ARBA" id="ARBA00022763"/>
    </source>
</evidence>
<proteinExistence type="inferred from homology"/>
<sequence length="1157" mass="128308">MDESCERDGIAATVIELDQTPPPRRNVRRKLVQSTLVPHKSDEVIESNGDRMCDAGNNGKGDGDVCSSQGKKTRKQKEKTPKNGASKKLAKEKSPRKSTPKKSATKNGNVAAADQNIAANVSPTVPNLRLEAKLRAEEDSRMSAGKLLHPFFSSWKGGKKNQEAAATENGRSQGQGRDQIVTLGPIHVFDKFQDCNPTIDWTNWSFCEQTSSNGSPAQQIKFNSLEHRPMGFDLNELPTLDVCVIDDEEPEQCASHPEGITETSPVVLIAYQEEKRGYLGSLDGRETDCEVYEAVELSDDAGGAADKSHELQSISCGESGQPSNSLWVDKYQPRSASQVCGNTESVKLMNEWLCQWYERGFQPSKDFLSSDEEKSQDADYNCSESDSDSENIGAEDRLKNVLLIIGPAGSGKSAAVHACAKEQGFKILESNASECRSGAVVRQKFGEALKSYSLSRSLDPLFSSCIDGNGDEDVIEVAPVLHIQNDRANLKPLILFEDVDICFADDRGLISAIQQIAEKAKGPVILTANDKNHGLPENLERIEIYFSLPSTKELSSHLSTVCAAEEIKVNPGSIEQLTMSSGGDIRKAILQLQFWFQSNSKRARRRKQNGNPDLFDHEAGHMLLPNIIGRDFPSQLSQFVESEIAKSLAMVDESYNTVEVFIEEVEDENMLNILFRRGAEKNRIEAKKAAMLRQNTCFEDHNELEDVFSIQCEVSNTSCQPLSCSRPNRRRKLNVVLSSDSEDEPLSDIPVSISRHQKDDGLLVQENGTLSSYFPDMQKETIPLEASSYQYETSKVYCTNEVSQSIDVSCVPESSYVPETLMEDSDAELSPRAVSSGHFDGRVEVSTSEDFVQNTPPKEIYVDSFQSFAYLENTCEITAESYDGTMMEDCFKEYRGSSQKMQQVTDECSRIDFGMAFKTAKTPKLDTSRLPVQESWKKLCSAHTDLKPYLDSEPVEAPQVLDITHQITNLISEADLTHSKCLNLVAMEPMMNASGDLDISGLPNVLEQMTSTVAQQGFRFLSNQIATTVSVPTSSANMVPGRGLVVDETSHNYTSSSGSCLDMKPKTNDDVYKCERMAQLSGILESVVPLRSLKGRAFHEYASFISQISRAYPSNLSVAIDKSRRRRSREARHYLSMELSSEDIAFLCQHSTYRRNE</sequence>
<dbReference type="InterPro" id="IPR047854">
    <property type="entry name" value="RFC_lid"/>
</dbReference>
<dbReference type="PANTHER" id="PTHR12172:SF1">
    <property type="entry name" value="P-LOOP CONTAINING NUCLEOSIDE TRIPHOSPHATE HYDROLASES SUPERFAMILY PROTEIN"/>
    <property type="match status" value="1"/>
</dbReference>
<comment type="similarity">
    <text evidence="2">Belongs to the rad17/RAD24 family.</text>
</comment>
<evidence type="ECO:0000256" key="3">
    <source>
        <dbReference type="ARBA" id="ARBA00011480"/>
    </source>
</evidence>
<dbReference type="EMBL" id="GEVM01021149">
    <property type="protein sequence ID" value="JAU84789.1"/>
    <property type="molecule type" value="Transcribed_RNA"/>
</dbReference>
<evidence type="ECO:0000256" key="2">
    <source>
        <dbReference type="ARBA" id="ARBA00006168"/>
    </source>
</evidence>
<dbReference type="GO" id="GO:0005634">
    <property type="term" value="C:nucleus"/>
    <property type="evidence" value="ECO:0007669"/>
    <property type="project" value="UniProtKB-SubCell"/>
</dbReference>
<dbReference type="Gene3D" id="3.40.50.300">
    <property type="entry name" value="P-loop containing nucleotide triphosphate hydrolases"/>
    <property type="match status" value="1"/>
</dbReference>
<keyword evidence="6" id="KW-0227">DNA damage</keyword>
<feature type="region of interest" description="Disordered" evidence="10">
    <location>
        <begin position="157"/>
        <end position="177"/>
    </location>
</feature>
<dbReference type="GO" id="GO:0033314">
    <property type="term" value="P:mitotic DNA replication checkpoint signaling"/>
    <property type="evidence" value="ECO:0007669"/>
    <property type="project" value="TreeGrafter"/>
</dbReference>
<dbReference type="Gene3D" id="1.10.8.60">
    <property type="match status" value="1"/>
</dbReference>
<evidence type="ECO:0000259" key="11">
    <source>
        <dbReference type="SMART" id="SM00382"/>
    </source>
</evidence>
<evidence type="ECO:0000256" key="9">
    <source>
        <dbReference type="ARBA" id="ARBA00023306"/>
    </source>
</evidence>